<proteinExistence type="predicted"/>
<accession>A0A388LTT8</accession>
<organism evidence="1 2">
    <name type="scientific">Chara braunii</name>
    <name type="common">Braun's stonewort</name>
    <dbReference type="NCBI Taxonomy" id="69332"/>
    <lineage>
        <taxon>Eukaryota</taxon>
        <taxon>Viridiplantae</taxon>
        <taxon>Streptophyta</taxon>
        <taxon>Charophyceae</taxon>
        <taxon>Charales</taxon>
        <taxon>Characeae</taxon>
        <taxon>Chara</taxon>
    </lineage>
</organism>
<protein>
    <submittedName>
        <fullName evidence="1">Uncharacterized protein</fullName>
    </submittedName>
</protein>
<dbReference type="Gramene" id="GBG85653">
    <property type="protein sequence ID" value="GBG85653"/>
    <property type="gene ID" value="CBR_g40383"/>
</dbReference>
<name>A0A388LTT8_CHABU</name>
<dbReference type="EMBL" id="BFEA01000528">
    <property type="protein sequence ID" value="GBG85653.1"/>
    <property type="molecule type" value="Genomic_DNA"/>
</dbReference>
<evidence type="ECO:0000313" key="1">
    <source>
        <dbReference type="EMBL" id="GBG85653.1"/>
    </source>
</evidence>
<keyword evidence="2" id="KW-1185">Reference proteome</keyword>
<dbReference type="Proteomes" id="UP000265515">
    <property type="component" value="Unassembled WGS sequence"/>
</dbReference>
<reference evidence="1 2" key="1">
    <citation type="journal article" date="2018" name="Cell">
        <title>The Chara Genome: Secondary Complexity and Implications for Plant Terrestrialization.</title>
        <authorList>
            <person name="Nishiyama T."/>
            <person name="Sakayama H."/>
            <person name="Vries J.D."/>
            <person name="Buschmann H."/>
            <person name="Saint-Marcoux D."/>
            <person name="Ullrich K.K."/>
            <person name="Haas F.B."/>
            <person name="Vanderstraeten L."/>
            <person name="Becker D."/>
            <person name="Lang D."/>
            <person name="Vosolsobe S."/>
            <person name="Rombauts S."/>
            <person name="Wilhelmsson P.K.I."/>
            <person name="Janitza P."/>
            <person name="Kern R."/>
            <person name="Heyl A."/>
            <person name="Rumpler F."/>
            <person name="Villalobos L.I.A.C."/>
            <person name="Clay J.M."/>
            <person name="Skokan R."/>
            <person name="Toyoda A."/>
            <person name="Suzuki Y."/>
            <person name="Kagoshima H."/>
            <person name="Schijlen E."/>
            <person name="Tajeshwar N."/>
            <person name="Catarino B."/>
            <person name="Hetherington A.J."/>
            <person name="Saltykova A."/>
            <person name="Bonnot C."/>
            <person name="Breuninger H."/>
            <person name="Symeonidi A."/>
            <person name="Radhakrishnan G.V."/>
            <person name="Van Nieuwerburgh F."/>
            <person name="Deforce D."/>
            <person name="Chang C."/>
            <person name="Karol K.G."/>
            <person name="Hedrich R."/>
            <person name="Ulvskov P."/>
            <person name="Glockner G."/>
            <person name="Delwiche C.F."/>
            <person name="Petrasek J."/>
            <person name="Van de Peer Y."/>
            <person name="Friml J."/>
            <person name="Beilby M."/>
            <person name="Dolan L."/>
            <person name="Kohara Y."/>
            <person name="Sugano S."/>
            <person name="Fujiyama A."/>
            <person name="Delaux P.-M."/>
            <person name="Quint M."/>
            <person name="TheiBen G."/>
            <person name="Hagemann M."/>
            <person name="Harholt J."/>
            <person name="Dunand C."/>
            <person name="Zachgo S."/>
            <person name="Langdale J."/>
            <person name="Maumus F."/>
            <person name="Straeten D.V.D."/>
            <person name="Gould S.B."/>
            <person name="Rensing S.A."/>
        </authorList>
    </citation>
    <scope>NUCLEOTIDE SEQUENCE [LARGE SCALE GENOMIC DNA]</scope>
    <source>
        <strain evidence="1 2">S276</strain>
    </source>
</reference>
<sequence>MNAKDELDNDKLVQASIRDEIAMKEKLFVDLWGAKSLFHDGLVQVPIEEMCESESEDEEGVLLTEEEKQYLQQTISKSKAELAVNLAKEKGKGVNKFYRNAFLPIAPSRWIENEAMRCNDKIWDLYTFNHSAPISINAYRLLAYGYGLM</sequence>
<comment type="caution">
    <text evidence="1">The sequence shown here is derived from an EMBL/GenBank/DDBJ whole genome shotgun (WGS) entry which is preliminary data.</text>
</comment>
<evidence type="ECO:0000313" key="2">
    <source>
        <dbReference type="Proteomes" id="UP000265515"/>
    </source>
</evidence>
<dbReference type="AlphaFoldDB" id="A0A388LTT8"/>
<gene>
    <name evidence="1" type="ORF">CBR_g40383</name>
</gene>